<feature type="region of interest" description="Disordered" evidence="1">
    <location>
        <begin position="109"/>
        <end position="139"/>
    </location>
</feature>
<protein>
    <submittedName>
        <fullName evidence="2">Uncharacterized protein</fullName>
    </submittedName>
</protein>
<feature type="compositionally biased region" description="Basic and acidic residues" evidence="1">
    <location>
        <begin position="129"/>
        <end position="139"/>
    </location>
</feature>
<reference evidence="2" key="1">
    <citation type="submission" date="2013-04" db="UniProtKB">
        <authorList>
            <consortium name="EnsemblPlants"/>
        </authorList>
    </citation>
    <scope>IDENTIFICATION</scope>
</reference>
<feature type="compositionally biased region" description="Polar residues" evidence="1">
    <location>
        <begin position="1"/>
        <end position="18"/>
    </location>
</feature>
<evidence type="ECO:0000313" key="3">
    <source>
        <dbReference type="Proteomes" id="UP000006038"/>
    </source>
</evidence>
<proteinExistence type="predicted"/>
<evidence type="ECO:0000313" key="2">
    <source>
        <dbReference type="EnsemblPlants" id="OB02G31380.1"/>
    </source>
</evidence>
<name>J3LES1_ORYBR</name>
<feature type="compositionally biased region" description="Basic residues" evidence="1">
    <location>
        <begin position="26"/>
        <end position="38"/>
    </location>
</feature>
<dbReference type="Gramene" id="OB02G31380.1">
    <property type="protein sequence ID" value="OB02G31380.1"/>
    <property type="gene ID" value="OB02G31380"/>
</dbReference>
<dbReference type="AlphaFoldDB" id="J3LES1"/>
<feature type="region of interest" description="Disordered" evidence="1">
    <location>
        <begin position="1"/>
        <end position="67"/>
    </location>
</feature>
<dbReference type="EnsemblPlants" id="OB02G31380.1">
    <property type="protein sequence ID" value="OB02G31380.1"/>
    <property type="gene ID" value="OB02G31380"/>
</dbReference>
<dbReference type="HOGENOM" id="CLU_1848187_0_0_1"/>
<keyword evidence="3" id="KW-1185">Reference proteome</keyword>
<accession>J3LES1</accession>
<dbReference type="Proteomes" id="UP000006038">
    <property type="component" value="Unassembled WGS sequence"/>
</dbReference>
<organism evidence="2">
    <name type="scientific">Oryza brachyantha</name>
    <name type="common">malo sina</name>
    <dbReference type="NCBI Taxonomy" id="4533"/>
    <lineage>
        <taxon>Eukaryota</taxon>
        <taxon>Viridiplantae</taxon>
        <taxon>Streptophyta</taxon>
        <taxon>Embryophyta</taxon>
        <taxon>Tracheophyta</taxon>
        <taxon>Spermatophyta</taxon>
        <taxon>Magnoliopsida</taxon>
        <taxon>Liliopsida</taxon>
        <taxon>Poales</taxon>
        <taxon>Poaceae</taxon>
        <taxon>BOP clade</taxon>
        <taxon>Oryzoideae</taxon>
        <taxon>Oryzeae</taxon>
        <taxon>Oryzinae</taxon>
        <taxon>Oryza</taxon>
    </lineage>
</organism>
<evidence type="ECO:0000256" key="1">
    <source>
        <dbReference type="SAM" id="MobiDB-lite"/>
    </source>
</evidence>
<sequence>MEGLPSTQPATTPRTPSSGFAAFPHPWRRRGGPSRRRRAEGETPPPTVKPPRQGAKGCYPSRGPQQALRTDGLEHILERRKLMIENPAIAFQPELPGDEKDKRVKTGLQMLRKEDSRRRPPVLKIGTPRWRDGSPSRDC</sequence>